<dbReference type="EMBL" id="LT598477">
    <property type="protein sequence ID" value="SCU97180.1"/>
    <property type="molecule type" value="Genomic_DNA"/>
</dbReference>
<keyword evidence="3" id="KW-0479">Metal-binding</keyword>
<dbReference type="PANTHER" id="PTHR43270:SF8">
    <property type="entry name" value="DI- AND TRIPEPTIDASE DUG2-RELATED"/>
    <property type="match status" value="1"/>
</dbReference>
<dbReference type="GO" id="GO:0006751">
    <property type="term" value="P:glutathione catabolic process"/>
    <property type="evidence" value="ECO:0007669"/>
    <property type="project" value="InterPro"/>
</dbReference>
<evidence type="ECO:0000313" key="7">
    <source>
        <dbReference type="EMBL" id="SCU97180.1"/>
    </source>
</evidence>
<dbReference type="InterPro" id="IPR017149">
    <property type="entry name" value="GSH_degradosome_Dug2"/>
</dbReference>
<feature type="domain" description="Peptidase M20 dimerisation" evidence="6">
    <location>
        <begin position="608"/>
        <end position="749"/>
    </location>
</feature>
<dbReference type="InterPro" id="IPR002933">
    <property type="entry name" value="Peptidase_M20"/>
</dbReference>
<dbReference type="InterPro" id="IPR015943">
    <property type="entry name" value="WD40/YVTN_repeat-like_dom_sf"/>
</dbReference>
<dbReference type="SUPFAM" id="SSF53187">
    <property type="entry name" value="Zn-dependent exopeptidases"/>
    <property type="match status" value="1"/>
</dbReference>
<evidence type="ECO:0000259" key="6">
    <source>
        <dbReference type="Pfam" id="PF07687"/>
    </source>
</evidence>
<dbReference type="OrthoDB" id="7832001at2759"/>
<evidence type="ECO:0000313" key="8">
    <source>
        <dbReference type="Proteomes" id="UP000191144"/>
    </source>
</evidence>
<dbReference type="GO" id="GO:0006508">
    <property type="term" value="P:proteolysis"/>
    <property type="evidence" value="ECO:0007669"/>
    <property type="project" value="UniProtKB-KW"/>
</dbReference>
<reference evidence="8" key="1">
    <citation type="submission" date="2016-03" db="EMBL/GenBank/DDBJ databases">
        <authorList>
            <person name="Devillers Hugo."/>
        </authorList>
    </citation>
    <scope>NUCLEOTIDE SEQUENCE [LARGE SCALE GENOMIC DNA]</scope>
</reference>
<dbReference type="Pfam" id="PF00400">
    <property type="entry name" value="WD40"/>
    <property type="match status" value="1"/>
</dbReference>
<dbReference type="InterPro" id="IPR051458">
    <property type="entry name" value="Cyt/Met_Dipeptidase"/>
</dbReference>
<dbReference type="PANTHER" id="PTHR43270">
    <property type="entry name" value="BETA-ALA-HIS DIPEPTIDASE"/>
    <property type="match status" value="1"/>
</dbReference>
<protein>
    <submittedName>
        <fullName evidence="7">LAME_0F18822g1_1</fullName>
    </submittedName>
</protein>
<dbReference type="InterPro" id="IPR011650">
    <property type="entry name" value="Peptidase_M20_dimer"/>
</dbReference>
<keyword evidence="5" id="KW-0853">WD repeat</keyword>
<dbReference type="SUPFAM" id="SSF50978">
    <property type="entry name" value="WD40 repeat-like"/>
    <property type="match status" value="1"/>
</dbReference>
<accession>A0A1G4K101</accession>
<dbReference type="PROSITE" id="PS50082">
    <property type="entry name" value="WD_REPEATS_2"/>
    <property type="match status" value="1"/>
</dbReference>
<evidence type="ECO:0000256" key="4">
    <source>
        <dbReference type="ARBA" id="ARBA00022801"/>
    </source>
</evidence>
<feature type="repeat" description="WD" evidence="5">
    <location>
        <begin position="56"/>
        <end position="89"/>
    </location>
</feature>
<organism evidence="7 8">
    <name type="scientific">Lachancea meyersii CBS 8951</name>
    <dbReference type="NCBI Taxonomy" id="1266667"/>
    <lineage>
        <taxon>Eukaryota</taxon>
        <taxon>Fungi</taxon>
        <taxon>Dikarya</taxon>
        <taxon>Ascomycota</taxon>
        <taxon>Saccharomycotina</taxon>
        <taxon>Saccharomycetes</taxon>
        <taxon>Saccharomycetales</taxon>
        <taxon>Saccharomycetaceae</taxon>
        <taxon>Lachancea</taxon>
    </lineage>
</organism>
<dbReference type="Pfam" id="PF07687">
    <property type="entry name" value="M20_dimer"/>
    <property type="match status" value="1"/>
</dbReference>
<sequence length="857" mass="95460">MLPAIHKWNHPFAILSTVAFPHKKILFAGTHDSKILCFDLTTYNLVKTIHLGDKDETHTRSSVLCMTKSQDEQFLFSAGADSLIRIWSIGRLTSNGDLPIREAATLYSLLDIGDIFSLKYLDAHQTIVFGCQNANMLYMTGVIDRMSGKSECNDMNRLPHRRYDKFFDSTGPGSISRVPFPSPASPTRPNHTIMEIPLSNSISYAHNSFIYSIQPLSVTSAHLPDALYVGGLKKEDTDFIVSGGGDGLSKVWAFSRGEKCSVNVQLVAEMDNDESVLCQVVKFPFLYCGLNGGYIKIWDLNLNELVSTLRSPSRCDIVSVSVHDDHIFAAHEKGITKFHKDEIYERNVEDSLVLSTEILKKKCTGCCHLRLATGAKSGSLTLWNISGLVGEHADHGMSVNLIPNSYRDGTQWSKCQSILDNDSMLETLRDLVSFQTVSASNESQHAIDSRRCASYLQQVFTKLGATCELLPIGSNDNPLVHATFKGKSSSKSKIVWYGHYDIISPGDPGKWDSDPYVLTCENGYLKGRGVTDNKGPLAAAIYSAGSCFSKGTLEKDIVFLVEGQEESNSQGFAEAIKKHRNLLGNDVDWVLFSNSYWIDEKTPCLNYGLRGVINVQLRVWSGAPDRHSGLDGGVHREPTTDLSRLLSKLQDDDGRVLIPGFYTSLADLNDEDKLRFEQIFKRADLDKSVSVENLMAKWTQPSLSITNMRVSGPGNATVIPHSAYATLSIRIVPGQDVHVMKLSLEQYIAQCFQKFHTSNQLEFKLLNEAEPWLGEPNNAAYQVLKQEILEAWGIDPLFVREGGSIPQVRFLERALGSSAIQIPCGQSTDNAHLNNERLRIENWYKIRQILQRAFTRL</sequence>
<keyword evidence="8" id="KW-1185">Reference proteome</keyword>
<keyword evidence="2" id="KW-0645">Protease</keyword>
<dbReference type="PIRSF" id="PIRSF037237">
    <property type="entry name" value="Peptidase_WD_repeats_DUG2"/>
    <property type="match status" value="1"/>
</dbReference>
<dbReference type="Proteomes" id="UP000191144">
    <property type="component" value="Chromosome F"/>
</dbReference>
<keyword evidence="4" id="KW-0378">Hydrolase</keyword>
<proteinExistence type="inferred from homology"/>
<dbReference type="InterPro" id="IPR001680">
    <property type="entry name" value="WD40_rpt"/>
</dbReference>
<evidence type="ECO:0000256" key="3">
    <source>
        <dbReference type="ARBA" id="ARBA00022723"/>
    </source>
</evidence>
<dbReference type="Pfam" id="PF01546">
    <property type="entry name" value="Peptidase_M20"/>
    <property type="match status" value="1"/>
</dbReference>
<dbReference type="SMART" id="SM00320">
    <property type="entry name" value="WD40"/>
    <property type="match status" value="5"/>
</dbReference>
<dbReference type="Gene3D" id="3.40.630.10">
    <property type="entry name" value="Zn peptidases"/>
    <property type="match status" value="1"/>
</dbReference>
<dbReference type="InterPro" id="IPR036322">
    <property type="entry name" value="WD40_repeat_dom_sf"/>
</dbReference>
<dbReference type="Gene3D" id="2.130.10.10">
    <property type="entry name" value="YVTN repeat-like/Quinoprotein amine dehydrogenase"/>
    <property type="match status" value="2"/>
</dbReference>
<evidence type="ECO:0000256" key="5">
    <source>
        <dbReference type="PROSITE-ProRule" id="PRU00221"/>
    </source>
</evidence>
<evidence type="ECO:0000256" key="1">
    <source>
        <dbReference type="ARBA" id="ARBA00006247"/>
    </source>
</evidence>
<dbReference type="GO" id="GO:0046872">
    <property type="term" value="F:metal ion binding"/>
    <property type="evidence" value="ECO:0007669"/>
    <property type="project" value="UniProtKB-KW"/>
</dbReference>
<dbReference type="Gene3D" id="3.30.70.360">
    <property type="match status" value="1"/>
</dbReference>
<dbReference type="AlphaFoldDB" id="A0A1G4K101"/>
<evidence type="ECO:0000256" key="2">
    <source>
        <dbReference type="ARBA" id="ARBA00022670"/>
    </source>
</evidence>
<name>A0A1G4K101_9SACH</name>
<dbReference type="GO" id="GO:0008233">
    <property type="term" value="F:peptidase activity"/>
    <property type="evidence" value="ECO:0007669"/>
    <property type="project" value="UniProtKB-KW"/>
</dbReference>
<gene>
    <name evidence="7" type="ORF">LAME_0F18822G</name>
</gene>
<comment type="similarity">
    <text evidence="1">Belongs to the peptidase M20A family.</text>
</comment>